<feature type="region of interest" description="Disordered" evidence="1">
    <location>
        <begin position="81"/>
        <end position="129"/>
    </location>
</feature>
<dbReference type="STRING" id="1081108.A0A162KA16"/>
<dbReference type="OrthoDB" id="2896006at2759"/>
<proteinExistence type="predicted"/>
<name>A0A162KA16_CORDF</name>
<feature type="compositionally biased region" description="Polar residues" evidence="1">
    <location>
        <begin position="115"/>
        <end position="129"/>
    </location>
</feature>
<dbReference type="EMBL" id="AZHF01000002">
    <property type="protein sequence ID" value="OAA79862.1"/>
    <property type="molecule type" value="Genomic_DNA"/>
</dbReference>
<protein>
    <submittedName>
        <fullName evidence="2">Uncharacterized protein</fullName>
    </submittedName>
</protein>
<evidence type="ECO:0000313" key="3">
    <source>
        <dbReference type="Proteomes" id="UP000076881"/>
    </source>
</evidence>
<dbReference type="AlphaFoldDB" id="A0A162KA16"/>
<comment type="caution">
    <text evidence="2">The sequence shown here is derived from an EMBL/GenBank/DDBJ whole genome shotgun (WGS) entry which is preliminary data.</text>
</comment>
<dbReference type="Proteomes" id="UP000076881">
    <property type="component" value="Unassembled WGS sequence"/>
</dbReference>
<evidence type="ECO:0000256" key="1">
    <source>
        <dbReference type="SAM" id="MobiDB-lite"/>
    </source>
</evidence>
<reference evidence="2 3" key="1">
    <citation type="journal article" date="2016" name="Genome Biol. Evol.">
        <title>Divergent and convergent evolution of fungal pathogenicity.</title>
        <authorList>
            <person name="Shang Y."/>
            <person name="Xiao G."/>
            <person name="Zheng P."/>
            <person name="Cen K."/>
            <person name="Zhan S."/>
            <person name="Wang C."/>
        </authorList>
    </citation>
    <scope>NUCLEOTIDE SEQUENCE [LARGE SCALE GENOMIC DNA]</scope>
    <source>
        <strain evidence="2 3">RCEF 1005</strain>
    </source>
</reference>
<organism evidence="2 3">
    <name type="scientific">Akanthomyces lecanii RCEF 1005</name>
    <dbReference type="NCBI Taxonomy" id="1081108"/>
    <lineage>
        <taxon>Eukaryota</taxon>
        <taxon>Fungi</taxon>
        <taxon>Dikarya</taxon>
        <taxon>Ascomycota</taxon>
        <taxon>Pezizomycotina</taxon>
        <taxon>Sordariomycetes</taxon>
        <taxon>Hypocreomycetidae</taxon>
        <taxon>Hypocreales</taxon>
        <taxon>Cordycipitaceae</taxon>
        <taxon>Akanthomyces</taxon>
        <taxon>Cordyceps confragosa</taxon>
    </lineage>
</organism>
<keyword evidence="3" id="KW-1185">Reference proteome</keyword>
<gene>
    <name evidence="2" type="ORF">LEL_03348</name>
</gene>
<evidence type="ECO:0000313" key="2">
    <source>
        <dbReference type="EMBL" id="OAA79862.1"/>
    </source>
</evidence>
<sequence length="129" mass="13591">MTHPVPGVSHFRCLPHFKRAFDATWRPILLHWVALEFVRWVPAVLFALLGVHLPGIRDGGRNDVSDVAGTDAAKLVVIAVSPPSSAPPSSSLPTSSSSASRPRCSPARTTPSPPLTIQCSMGATTSTGV</sequence>
<feature type="compositionally biased region" description="Low complexity" evidence="1">
    <location>
        <begin position="81"/>
        <end position="108"/>
    </location>
</feature>
<accession>A0A162KA16</accession>